<evidence type="ECO:0000256" key="1">
    <source>
        <dbReference type="SAM" id="MobiDB-lite"/>
    </source>
</evidence>
<dbReference type="STRING" id="1437609.BCAL_0169"/>
<dbReference type="RefSeq" id="WP_043167427.1">
    <property type="nucleotide sequence ID" value="NZ_JDUV01000027.1"/>
</dbReference>
<accession>A0A087ACS4</accession>
<comment type="caution">
    <text evidence="2">The sequence shown here is derived from an EMBL/GenBank/DDBJ whole genome shotgun (WGS) entry which is preliminary data.</text>
</comment>
<dbReference type="AlphaFoldDB" id="A0A087ACS4"/>
<name>A0A087ACS4_9BIFI</name>
<sequence length="137" mass="15260">MAQRLCANCGKPLPKSMSVRAKYCCDSCRVKACQHRRKNGEPAAPKPKPRKKAPVIDKREFERMMDGSMEDVLRHNRDVLRKALDDPDTRPQDLPAISRQLIAIARELDSMSGGDPLLDDLDDETTEVSEDAGASIV</sequence>
<proteinExistence type="predicted"/>
<protein>
    <submittedName>
        <fullName evidence="2">Uncharacterized protein</fullName>
    </submittedName>
</protein>
<organism evidence="2 3">
    <name type="scientific">Bifidobacterium callitrichos DSM 23973</name>
    <dbReference type="NCBI Taxonomy" id="1437609"/>
    <lineage>
        <taxon>Bacteria</taxon>
        <taxon>Bacillati</taxon>
        <taxon>Actinomycetota</taxon>
        <taxon>Actinomycetes</taxon>
        <taxon>Bifidobacteriales</taxon>
        <taxon>Bifidobacteriaceae</taxon>
        <taxon>Bifidobacterium</taxon>
    </lineage>
</organism>
<dbReference type="OrthoDB" id="3240186at2"/>
<reference evidence="2 3" key="1">
    <citation type="submission" date="2014-03" db="EMBL/GenBank/DDBJ databases">
        <title>Genomics of Bifidobacteria.</title>
        <authorList>
            <person name="Ventura M."/>
            <person name="Milani C."/>
            <person name="Lugli G.A."/>
        </authorList>
    </citation>
    <scope>NUCLEOTIDE SEQUENCE [LARGE SCALE GENOMIC DNA]</scope>
    <source>
        <strain evidence="2 3">DSM 23973</strain>
    </source>
</reference>
<gene>
    <name evidence="2" type="ORF">BCAL_0169</name>
</gene>
<dbReference type="Proteomes" id="UP000029072">
    <property type="component" value="Unassembled WGS sequence"/>
</dbReference>
<evidence type="ECO:0000313" key="3">
    <source>
        <dbReference type="Proteomes" id="UP000029072"/>
    </source>
</evidence>
<dbReference type="eggNOG" id="ENOG5031XW8">
    <property type="taxonomic scope" value="Bacteria"/>
</dbReference>
<dbReference type="EMBL" id="JGYS01000001">
    <property type="protein sequence ID" value="KFI56574.1"/>
    <property type="molecule type" value="Genomic_DNA"/>
</dbReference>
<evidence type="ECO:0000313" key="2">
    <source>
        <dbReference type="EMBL" id="KFI56574.1"/>
    </source>
</evidence>
<feature type="compositionally biased region" description="Acidic residues" evidence="1">
    <location>
        <begin position="117"/>
        <end position="130"/>
    </location>
</feature>
<feature type="region of interest" description="Disordered" evidence="1">
    <location>
        <begin position="111"/>
        <end position="137"/>
    </location>
</feature>